<dbReference type="EMBL" id="JAAGWH010000002">
    <property type="protein sequence ID" value="NEK92685.1"/>
    <property type="molecule type" value="Genomic_DNA"/>
</dbReference>
<dbReference type="Proteomes" id="UP000468828">
    <property type="component" value="Unassembled WGS sequence"/>
</dbReference>
<keyword evidence="4" id="KW-1185">Reference proteome</keyword>
<accession>A0A6P0H1I8</accession>
<feature type="compositionally biased region" description="Low complexity" evidence="1">
    <location>
        <begin position="84"/>
        <end position="95"/>
    </location>
</feature>
<reference evidence="2 4" key="1">
    <citation type="submission" date="2020-01" db="EMBL/GenBank/DDBJ databases">
        <title>the WGS Modestobacter muralis CPCC 204518.</title>
        <authorList>
            <person name="Jiang Z."/>
        </authorList>
    </citation>
    <scope>NUCLEOTIDE SEQUENCE [LARGE SCALE GENOMIC DNA]</scope>
    <source>
        <strain evidence="2 4">DSM 100205</strain>
    </source>
</reference>
<comment type="caution">
    <text evidence="3">The sequence shown here is derived from an EMBL/GenBank/DDBJ whole genome shotgun (WGS) entry which is preliminary data.</text>
</comment>
<feature type="region of interest" description="Disordered" evidence="1">
    <location>
        <begin position="34"/>
        <end position="95"/>
    </location>
</feature>
<dbReference type="EMBL" id="JAAGWB010000002">
    <property type="protein sequence ID" value="NEN49452.1"/>
    <property type="molecule type" value="Genomic_DNA"/>
</dbReference>
<organism evidence="3 5">
    <name type="scientific">Modestobacter muralis</name>
    <dbReference type="NCBI Taxonomy" id="1608614"/>
    <lineage>
        <taxon>Bacteria</taxon>
        <taxon>Bacillati</taxon>
        <taxon>Actinomycetota</taxon>
        <taxon>Actinomycetes</taxon>
        <taxon>Geodermatophilales</taxon>
        <taxon>Geodermatophilaceae</taxon>
        <taxon>Modestobacter</taxon>
    </lineage>
</organism>
<evidence type="ECO:0000313" key="3">
    <source>
        <dbReference type="EMBL" id="NEN49452.1"/>
    </source>
</evidence>
<gene>
    <name evidence="3" type="ORF">G3R41_00645</name>
    <name evidence="2" type="ORF">GCU67_00645</name>
</gene>
<evidence type="ECO:0000256" key="1">
    <source>
        <dbReference type="SAM" id="MobiDB-lite"/>
    </source>
</evidence>
<sequence length="95" mass="10349">MSTTPTDALDDWLSELTGGESSMRRLRAKLRTEAALDDDCCPTCQRPPSDDAPHTGHLTAEPADRPAEQPADAPTDRPRSPLLARVTAARSRARR</sequence>
<proteinExistence type="predicted"/>
<reference evidence="3 5" key="2">
    <citation type="submission" date="2020-02" db="EMBL/GenBank/DDBJ databases">
        <title>The WGS of Modestobacter muralis DSM 100205.</title>
        <authorList>
            <person name="Jiang Z."/>
        </authorList>
    </citation>
    <scope>NUCLEOTIDE SEQUENCE [LARGE SCALE GENOMIC DNA]</scope>
    <source>
        <strain evidence="3 5">DSM 100205</strain>
    </source>
</reference>
<dbReference type="Proteomes" id="UP000471152">
    <property type="component" value="Unassembled WGS sequence"/>
</dbReference>
<dbReference type="AlphaFoldDB" id="A0A6P0H1I8"/>
<dbReference type="RefSeq" id="WP_163609017.1">
    <property type="nucleotide sequence ID" value="NZ_JAAGWB010000002.1"/>
</dbReference>
<protein>
    <submittedName>
        <fullName evidence="3">Uncharacterized protein</fullName>
    </submittedName>
</protein>
<evidence type="ECO:0000313" key="5">
    <source>
        <dbReference type="Proteomes" id="UP000471152"/>
    </source>
</evidence>
<evidence type="ECO:0000313" key="4">
    <source>
        <dbReference type="Proteomes" id="UP000468828"/>
    </source>
</evidence>
<evidence type="ECO:0000313" key="2">
    <source>
        <dbReference type="EMBL" id="NEK92685.1"/>
    </source>
</evidence>
<name>A0A6P0H1I8_9ACTN</name>